<dbReference type="EMBL" id="DRTH01000043">
    <property type="protein sequence ID" value="HHF08294.1"/>
    <property type="molecule type" value="Genomic_DNA"/>
</dbReference>
<dbReference type="NCBIfam" id="NF003998">
    <property type="entry name" value="PRK05474.1"/>
    <property type="match status" value="1"/>
</dbReference>
<dbReference type="PRINTS" id="PR00688">
    <property type="entry name" value="XYLOSISMRASE"/>
</dbReference>
<dbReference type="AlphaFoldDB" id="A0A7C5I318"/>
<dbReference type="EC" id="5.3.1.5" evidence="4 12"/>
<gene>
    <name evidence="15" type="primary">xylA</name>
    <name evidence="15" type="ORF">ENL26_00780</name>
</gene>
<sequence>MVFFPGVDKIEFEGKNSTNPFAFKFYNPNEPFEKTTLRDYLRFSVAFWHTFNGNGQDMFGSPAFIRPWDNAKTSLDKALMKVDALVEFCEKLGVNYFCFHDRDIAPEGKTLRETNAILDKVVDYLKARMKESGLKLLWGTANLFGHPRYAHGAATSCSADVFAYAAAQVKKAIEITKELNGDGYVFWGGREGYTTLLNTDMQLELDNLARFLRMAADYAGEIGFKGQLLIEPKPMEPTKHQYDYDVATATAFLRKYGLEKHFKFNVEVNHATLAGHTFNHELRYARINDMLGSIDANQGDLFLGWDTDQFPTNLYITTLGMYEIIKNGGIKPGGLNFDAKIRRESLDINDLFIAHIAGMDSFALGLKAAKELINSGFDKFVEEKYS</sequence>
<evidence type="ECO:0000256" key="4">
    <source>
        <dbReference type="ARBA" id="ARBA00011958"/>
    </source>
</evidence>
<dbReference type="GO" id="GO:0046872">
    <property type="term" value="F:metal ion binding"/>
    <property type="evidence" value="ECO:0007669"/>
    <property type="project" value="UniProtKB-KW"/>
</dbReference>
<evidence type="ECO:0000256" key="6">
    <source>
        <dbReference type="ARBA" id="ARBA00022490"/>
    </source>
</evidence>
<dbReference type="InterPro" id="IPR001998">
    <property type="entry name" value="Xylose_isomerase"/>
</dbReference>
<comment type="subcellular location">
    <subcellularLocation>
        <location evidence="1 13">Cytoplasm</location>
    </subcellularLocation>
</comment>
<evidence type="ECO:0000256" key="7">
    <source>
        <dbReference type="ARBA" id="ARBA00022629"/>
    </source>
</evidence>
<evidence type="ECO:0000256" key="3">
    <source>
        <dbReference type="ARBA" id="ARBA00011881"/>
    </source>
</evidence>
<reference evidence="15" key="1">
    <citation type="journal article" date="2020" name="mSystems">
        <title>Genome- and Community-Level Interaction Insights into Carbon Utilization and Element Cycling Functions of Hydrothermarchaeota in Hydrothermal Sediment.</title>
        <authorList>
            <person name="Zhou Z."/>
            <person name="Liu Y."/>
            <person name="Xu W."/>
            <person name="Pan J."/>
            <person name="Luo Z.H."/>
            <person name="Li M."/>
        </authorList>
    </citation>
    <scope>NUCLEOTIDE SEQUENCE [LARGE SCALE GENOMIC DNA]</scope>
    <source>
        <strain evidence="15">HyVt-80</strain>
    </source>
</reference>
<dbReference type="Gene3D" id="3.20.20.150">
    <property type="entry name" value="Divalent-metal-dependent TIM barrel enzymes"/>
    <property type="match status" value="1"/>
</dbReference>
<dbReference type="Pfam" id="PF01261">
    <property type="entry name" value="AP_endonuc_2"/>
    <property type="match status" value="1"/>
</dbReference>
<accession>A0A7C5I318</accession>
<comment type="similarity">
    <text evidence="2 12">Belongs to the xylose isomerase family.</text>
</comment>
<comment type="caution">
    <text evidence="15">The sequence shown here is derived from an EMBL/GenBank/DDBJ whole genome shotgun (WGS) entry which is preliminary data.</text>
</comment>
<evidence type="ECO:0000313" key="15">
    <source>
        <dbReference type="EMBL" id="HHF08294.1"/>
    </source>
</evidence>
<evidence type="ECO:0000256" key="13">
    <source>
        <dbReference type="RuleBase" id="RU000610"/>
    </source>
</evidence>
<comment type="subunit">
    <text evidence="3 13">Homotetramer.</text>
</comment>
<dbReference type="SUPFAM" id="SSF51658">
    <property type="entry name" value="Xylose isomerase-like"/>
    <property type="match status" value="1"/>
</dbReference>
<dbReference type="GO" id="GO:0009045">
    <property type="term" value="F:xylose isomerase activity"/>
    <property type="evidence" value="ECO:0007669"/>
    <property type="project" value="UniProtKB-EC"/>
</dbReference>
<evidence type="ECO:0000256" key="10">
    <source>
        <dbReference type="ARBA" id="ARBA00023277"/>
    </source>
</evidence>
<dbReference type="InterPro" id="IPR036237">
    <property type="entry name" value="Xyl_isomerase-like_sf"/>
</dbReference>
<dbReference type="GO" id="GO:0042732">
    <property type="term" value="P:D-xylose metabolic process"/>
    <property type="evidence" value="ECO:0007669"/>
    <property type="project" value="UniProtKB-KW"/>
</dbReference>
<proteinExistence type="inferred from homology"/>
<dbReference type="InterPro" id="IPR013452">
    <property type="entry name" value="Xylose_isom_bac"/>
</dbReference>
<evidence type="ECO:0000256" key="12">
    <source>
        <dbReference type="RuleBase" id="RU000609"/>
    </source>
</evidence>
<keyword evidence="10 12" id="KW-0119">Carbohydrate metabolism</keyword>
<dbReference type="PANTHER" id="PTHR48408">
    <property type="match status" value="1"/>
</dbReference>
<evidence type="ECO:0000256" key="9">
    <source>
        <dbReference type="ARBA" id="ARBA00023235"/>
    </source>
</evidence>
<comment type="catalytic activity">
    <reaction evidence="11 12">
        <text>alpha-D-xylose = alpha-D-xylulofuranose</text>
        <dbReference type="Rhea" id="RHEA:22816"/>
        <dbReference type="ChEBI" id="CHEBI:28518"/>
        <dbReference type="ChEBI" id="CHEBI:188998"/>
        <dbReference type="EC" id="5.3.1.5"/>
    </reaction>
</comment>
<evidence type="ECO:0000256" key="5">
    <source>
        <dbReference type="ARBA" id="ARBA00018232"/>
    </source>
</evidence>
<dbReference type="NCBIfam" id="TIGR02630">
    <property type="entry name" value="xylose_isom_A"/>
    <property type="match status" value="1"/>
</dbReference>
<dbReference type="InterPro" id="IPR013022">
    <property type="entry name" value="Xyl_isomerase-like_TIM-brl"/>
</dbReference>
<organism evidence="15">
    <name type="scientific">Kosmotoga arenicorallina</name>
    <dbReference type="NCBI Taxonomy" id="688066"/>
    <lineage>
        <taxon>Bacteria</taxon>
        <taxon>Thermotogati</taxon>
        <taxon>Thermotogota</taxon>
        <taxon>Thermotogae</taxon>
        <taxon>Kosmotogales</taxon>
        <taxon>Kosmotogaceae</taxon>
        <taxon>Kosmotoga</taxon>
    </lineage>
</organism>
<keyword evidence="8 12" id="KW-0479">Metal-binding</keyword>
<feature type="non-terminal residue" evidence="15">
    <location>
        <position position="386"/>
    </location>
</feature>
<evidence type="ECO:0000256" key="2">
    <source>
        <dbReference type="ARBA" id="ARBA00005765"/>
    </source>
</evidence>
<dbReference type="HAMAP" id="MF_00455">
    <property type="entry name" value="Xylose_isom_A"/>
    <property type="match status" value="1"/>
</dbReference>
<evidence type="ECO:0000259" key="14">
    <source>
        <dbReference type="Pfam" id="PF01261"/>
    </source>
</evidence>
<keyword evidence="7 12" id="KW-0859">Xylose metabolism</keyword>
<evidence type="ECO:0000256" key="11">
    <source>
        <dbReference type="ARBA" id="ARBA00033659"/>
    </source>
</evidence>
<protein>
    <recommendedName>
        <fullName evidence="5 12">Xylose isomerase</fullName>
        <ecNumber evidence="4 12">5.3.1.5</ecNumber>
    </recommendedName>
</protein>
<evidence type="ECO:0000256" key="1">
    <source>
        <dbReference type="ARBA" id="ARBA00004496"/>
    </source>
</evidence>
<evidence type="ECO:0000256" key="8">
    <source>
        <dbReference type="ARBA" id="ARBA00022723"/>
    </source>
</evidence>
<dbReference type="PANTHER" id="PTHR48408:SF1">
    <property type="entry name" value="XYLOSE ISOMERASE"/>
    <property type="match status" value="1"/>
</dbReference>
<dbReference type="Proteomes" id="UP000886129">
    <property type="component" value="Unassembled WGS sequence"/>
</dbReference>
<name>A0A7C5I318_9BACT</name>
<keyword evidence="9 12" id="KW-0413">Isomerase</keyword>
<dbReference type="PROSITE" id="PS51415">
    <property type="entry name" value="XYLOSE_ISOMERASE"/>
    <property type="match status" value="1"/>
</dbReference>
<keyword evidence="6" id="KW-0963">Cytoplasm</keyword>
<feature type="domain" description="Xylose isomerase-like TIM barrel" evidence="14">
    <location>
        <begin position="87"/>
        <end position="282"/>
    </location>
</feature>
<dbReference type="GO" id="GO:0005737">
    <property type="term" value="C:cytoplasm"/>
    <property type="evidence" value="ECO:0007669"/>
    <property type="project" value="UniProtKB-SubCell"/>
</dbReference>